<evidence type="ECO:0000313" key="9">
    <source>
        <dbReference type="EMBL" id="MBE1588226.1"/>
    </source>
</evidence>
<evidence type="ECO:0000256" key="3">
    <source>
        <dbReference type="ARBA" id="ARBA00006206"/>
    </source>
</evidence>
<dbReference type="EMBL" id="JADBEK010000001">
    <property type="protein sequence ID" value="MBE1588226.1"/>
    <property type="molecule type" value="Genomic_DNA"/>
</dbReference>
<comment type="similarity">
    <text evidence="3 8">Belongs to the aldose epimerase family.</text>
</comment>
<dbReference type="GO" id="GO:0004034">
    <property type="term" value="F:aldose 1-epimerase activity"/>
    <property type="evidence" value="ECO:0007669"/>
    <property type="project" value="UniProtKB-EC"/>
</dbReference>
<keyword evidence="10" id="KW-1185">Reference proteome</keyword>
<keyword evidence="7 8" id="KW-0119">Carbohydrate metabolism</keyword>
<protein>
    <recommendedName>
        <fullName evidence="5 8">Aldose 1-epimerase</fullName>
        <ecNumber evidence="4 8">5.1.3.3</ecNumber>
    </recommendedName>
</protein>
<dbReference type="PROSITE" id="PS00545">
    <property type="entry name" value="ALDOSE_1_EPIMERASE"/>
    <property type="match status" value="1"/>
</dbReference>
<dbReference type="PANTHER" id="PTHR10091:SF0">
    <property type="entry name" value="GALACTOSE MUTAROTASE"/>
    <property type="match status" value="1"/>
</dbReference>
<evidence type="ECO:0000256" key="6">
    <source>
        <dbReference type="ARBA" id="ARBA00023235"/>
    </source>
</evidence>
<dbReference type="PANTHER" id="PTHR10091">
    <property type="entry name" value="ALDOSE-1-EPIMERASE"/>
    <property type="match status" value="1"/>
</dbReference>
<dbReference type="NCBIfam" id="NF008277">
    <property type="entry name" value="PRK11055.1"/>
    <property type="match status" value="1"/>
</dbReference>
<dbReference type="InterPro" id="IPR014718">
    <property type="entry name" value="GH-type_carb-bd"/>
</dbReference>
<evidence type="ECO:0000256" key="7">
    <source>
        <dbReference type="ARBA" id="ARBA00023277"/>
    </source>
</evidence>
<evidence type="ECO:0000256" key="5">
    <source>
        <dbReference type="ARBA" id="ARBA00014165"/>
    </source>
</evidence>
<dbReference type="InterPro" id="IPR011013">
    <property type="entry name" value="Gal_mutarotase_sf_dom"/>
</dbReference>
<dbReference type="InterPro" id="IPR015443">
    <property type="entry name" value="Aldose_1-epimerase"/>
</dbReference>
<comment type="catalytic activity">
    <reaction evidence="1 8">
        <text>alpha-D-glucose = beta-D-glucose</text>
        <dbReference type="Rhea" id="RHEA:10264"/>
        <dbReference type="ChEBI" id="CHEBI:15903"/>
        <dbReference type="ChEBI" id="CHEBI:17925"/>
        <dbReference type="EC" id="5.1.3.3"/>
    </reaction>
</comment>
<sequence length="345" mass="37142">MSEVFGTLPSGRLVHRYTLQSTTGLRARILTYGGVLQTLEVPGGDGQEANVVLGYPDLDGYLNGDAYFGAVIGRFANRIAGGRFTLDGREYRLPVNSGTTSIHGGRKGFDRRLWVAATATADSLTLTRTSPDGEEGYPGDLRAWITYVLNGNSLTITYEATTDAPTIINLTNHSYFNLSGEGTGPVNDHLLRIDADHYLPTDADLIPTGAPAPVAGTILDLRTLRPIGPPFSDPGLGEGYNHSYLLTGSIALRDPASGRSMEVTTTEPTVHLYSAYLLDGTVRGTSGRPYPCGAGVCLETQRHLDAPNQPEFPTTVLRPGETYFSTTTYQFSARRRPDGDRLDGP</sequence>
<dbReference type="CDD" id="cd09019">
    <property type="entry name" value="galactose_mutarotase_like"/>
    <property type="match status" value="1"/>
</dbReference>
<proteinExistence type="inferred from homology"/>
<gene>
    <name evidence="9" type="ORF">H4W80_006484</name>
</gene>
<dbReference type="InterPro" id="IPR008183">
    <property type="entry name" value="Aldose_1/G6P_1-epimerase"/>
</dbReference>
<dbReference type="InterPro" id="IPR047215">
    <property type="entry name" value="Galactose_mutarotase-like"/>
</dbReference>
<dbReference type="Gene3D" id="2.70.98.10">
    <property type="match status" value="1"/>
</dbReference>
<comment type="pathway">
    <text evidence="2 8">Carbohydrate metabolism; hexose metabolism.</text>
</comment>
<evidence type="ECO:0000256" key="4">
    <source>
        <dbReference type="ARBA" id="ARBA00013185"/>
    </source>
</evidence>
<dbReference type="SUPFAM" id="SSF74650">
    <property type="entry name" value="Galactose mutarotase-like"/>
    <property type="match status" value="1"/>
</dbReference>
<dbReference type="EC" id="5.1.3.3" evidence="4 8"/>
<evidence type="ECO:0000256" key="8">
    <source>
        <dbReference type="PIRNR" id="PIRNR005096"/>
    </source>
</evidence>
<dbReference type="PIRSF" id="PIRSF005096">
    <property type="entry name" value="GALM"/>
    <property type="match status" value="1"/>
</dbReference>
<dbReference type="InterPro" id="IPR018052">
    <property type="entry name" value="Ald1_epimerase_CS"/>
</dbReference>
<dbReference type="Proteomes" id="UP000633509">
    <property type="component" value="Unassembled WGS sequence"/>
</dbReference>
<accession>A0ABR9M5N7</accession>
<reference evidence="9 10" key="1">
    <citation type="submission" date="2020-10" db="EMBL/GenBank/DDBJ databases">
        <title>Sequencing the genomes of 1000 actinobacteria strains.</title>
        <authorList>
            <person name="Klenk H.-P."/>
        </authorList>
    </citation>
    <scope>NUCLEOTIDE SEQUENCE [LARGE SCALE GENOMIC DNA]</scope>
    <source>
        <strain evidence="9 10">DSM 43173</strain>
    </source>
</reference>
<organism evidence="9 10">
    <name type="scientific">Nonomuraea angiospora</name>
    <dbReference type="NCBI Taxonomy" id="46172"/>
    <lineage>
        <taxon>Bacteria</taxon>
        <taxon>Bacillati</taxon>
        <taxon>Actinomycetota</taxon>
        <taxon>Actinomycetes</taxon>
        <taxon>Streptosporangiales</taxon>
        <taxon>Streptosporangiaceae</taxon>
        <taxon>Nonomuraea</taxon>
    </lineage>
</organism>
<evidence type="ECO:0000256" key="1">
    <source>
        <dbReference type="ARBA" id="ARBA00001614"/>
    </source>
</evidence>
<dbReference type="Pfam" id="PF01263">
    <property type="entry name" value="Aldose_epim"/>
    <property type="match status" value="1"/>
</dbReference>
<comment type="caution">
    <text evidence="9">The sequence shown here is derived from an EMBL/GenBank/DDBJ whole genome shotgun (WGS) entry which is preliminary data.</text>
</comment>
<evidence type="ECO:0000313" key="10">
    <source>
        <dbReference type="Proteomes" id="UP000633509"/>
    </source>
</evidence>
<evidence type="ECO:0000256" key="2">
    <source>
        <dbReference type="ARBA" id="ARBA00005028"/>
    </source>
</evidence>
<name>A0ABR9M5N7_9ACTN</name>
<keyword evidence="6 8" id="KW-0413">Isomerase</keyword>